<dbReference type="STRING" id="89524.SAMN05444370_106145"/>
<keyword evidence="5 9" id="KW-0067">ATP-binding</keyword>
<dbReference type="PANTHER" id="PTHR42781">
    <property type="entry name" value="SPERMIDINE/PUTRESCINE IMPORT ATP-BINDING PROTEIN POTA"/>
    <property type="match status" value="1"/>
</dbReference>
<evidence type="ECO:0000256" key="4">
    <source>
        <dbReference type="ARBA" id="ARBA00022741"/>
    </source>
</evidence>
<keyword evidence="4" id="KW-0547">Nucleotide-binding</keyword>
<proteinExistence type="predicted"/>
<gene>
    <name evidence="9" type="ORF">SAMN05444370_106145</name>
</gene>
<dbReference type="InterPro" id="IPR017871">
    <property type="entry name" value="ABC_transporter-like_CS"/>
</dbReference>
<reference evidence="9 10" key="1">
    <citation type="submission" date="2016-10" db="EMBL/GenBank/DDBJ databases">
        <authorList>
            <person name="de Groot N.N."/>
        </authorList>
    </citation>
    <scope>NUCLEOTIDE SEQUENCE [LARGE SCALE GENOMIC DNA]</scope>
    <source>
        <strain evidence="9 10">DSM 15345</strain>
    </source>
</reference>
<dbReference type="Pfam" id="PF00005">
    <property type="entry name" value="ABC_tran"/>
    <property type="match status" value="1"/>
</dbReference>
<dbReference type="OrthoDB" id="9802264at2"/>
<dbReference type="SMART" id="SM00382">
    <property type="entry name" value="AAA"/>
    <property type="match status" value="1"/>
</dbReference>
<evidence type="ECO:0000256" key="3">
    <source>
        <dbReference type="ARBA" id="ARBA00022519"/>
    </source>
</evidence>
<dbReference type="Proteomes" id="UP000198703">
    <property type="component" value="Unassembled WGS sequence"/>
</dbReference>
<dbReference type="SUPFAM" id="SSF52540">
    <property type="entry name" value="P-loop containing nucleoside triphosphate hydrolases"/>
    <property type="match status" value="1"/>
</dbReference>
<dbReference type="EMBL" id="FNQM01000006">
    <property type="protein sequence ID" value="SEA54037.1"/>
    <property type="molecule type" value="Genomic_DNA"/>
</dbReference>
<keyword evidence="6" id="KW-1278">Translocase</keyword>
<evidence type="ECO:0000256" key="7">
    <source>
        <dbReference type="ARBA" id="ARBA00023136"/>
    </source>
</evidence>
<keyword evidence="1" id="KW-0813">Transport</keyword>
<organism evidence="9 10">
    <name type="scientific">Rubrimonas cliftonensis</name>
    <dbReference type="NCBI Taxonomy" id="89524"/>
    <lineage>
        <taxon>Bacteria</taxon>
        <taxon>Pseudomonadati</taxon>
        <taxon>Pseudomonadota</taxon>
        <taxon>Alphaproteobacteria</taxon>
        <taxon>Rhodobacterales</taxon>
        <taxon>Paracoccaceae</taxon>
        <taxon>Rubrimonas</taxon>
    </lineage>
</organism>
<dbReference type="GO" id="GO:0005524">
    <property type="term" value="F:ATP binding"/>
    <property type="evidence" value="ECO:0007669"/>
    <property type="project" value="UniProtKB-KW"/>
</dbReference>
<dbReference type="GO" id="GO:0016887">
    <property type="term" value="F:ATP hydrolysis activity"/>
    <property type="evidence" value="ECO:0007669"/>
    <property type="project" value="InterPro"/>
</dbReference>
<keyword evidence="7" id="KW-0472">Membrane</keyword>
<dbReference type="PROSITE" id="PS00211">
    <property type="entry name" value="ABC_TRANSPORTER_1"/>
    <property type="match status" value="1"/>
</dbReference>
<evidence type="ECO:0000256" key="1">
    <source>
        <dbReference type="ARBA" id="ARBA00022448"/>
    </source>
</evidence>
<dbReference type="InterPro" id="IPR027417">
    <property type="entry name" value="P-loop_NTPase"/>
</dbReference>
<accession>A0A1H4C140</accession>
<evidence type="ECO:0000259" key="8">
    <source>
        <dbReference type="PROSITE" id="PS50893"/>
    </source>
</evidence>
<keyword evidence="10" id="KW-1185">Reference proteome</keyword>
<dbReference type="PANTHER" id="PTHR42781:SF1">
    <property type="entry name" value="THIAMINE IMPORT ATP-BINDING PROTEIN THIQ"/>
    <property type="match status" value="1"/>
</dbReference>
<keyword evidence="2" id="KW-1003">Cell membrane</keyword>
<dbReference type="InterPro" id="IPR003593">
    <property type="entry name" value="AAA+_ATPase"/>
</dbReference>
<dbReference type="Gene3D" id="3.40.50.300">
    <property type="entry name" value="P-loop containing nucleotide triphosphate hydrolases"/>
    <property type="match status" value="1"/>
</dbReference>
<evidence type="ECO:0000256" key="5">
    <source>
        <dbReference type="ARBA" id="ARBA00022840"/>
    </source>
</evidence>
<sequence length="238" mass="24550">MIALRDATVTAGGFALRVDLDVPNGAFCAVIGPSGGGKSTLLLGLAGFLPIAGTAEIDGRPVAALPPAERPVTLLFQENNLFPALSLEQNVGLGLRPSLSLSRAERARVAEALARVGLEGLGPRRPDMLSGGQRQRAALARALLRERPVLLLDEPFAALGPGQRAEMLALTRDTARRAGATTLMVTHAPQEARAADFAAFCEAVGPDAGRIDGARPAHDLFADPPPALAAYLGVASSG</sequence>
<protein>
    <submittedName>
        <fullName evidence="9">Thiamine transport system ATP-binding protein</fullName>
    </submittedName>
</protein>
<feature type="domain" description="ABC transporter" evidence="8">
    <location>
        <begin position="2"/>
        <end position="233"/>
    </location>
</feature>
<name>A0A1H4C140_9RHOB</name>
<dbReference type="RefSeq" id="WP_093253675.1">
    <property type="nucleotide sequence ID" value="NZ_FNQM01000006.1"/>
</dbReference>
<dbReference type="InterPro" id="IPR050093">
    <property type="entry name" value="ABC_SmlMolc_Importer"/>
</dbReference>
<dbReference type="AlphaFoldDB" id="A0A1H4C140"/>
<evidence type="ECO:0000256" key="6">
    <source>
        <dbReference type="ARBA" id="ARBA00022967"/>
    </source>
</evidence>
<evidence type="ECO:0000313" key="9">
    <source>
        <dbReference type="EMBL" id="SEA54037.1"/>
    </source>
</evidence>
<dbReference type="InterPro" id="IPR003439">
    <property type="entry name" value="ABC_transporter-like_ATP-bd"/>
</dbReference>
<evidence type="ECO:0000313" key="10">
    <source>
        <dbReference type="Proteomes" id="UP000198703"/>
    </source>
</evidence>
<keyword evidence="3" id="KW-0997">Cell inner membrane</keyword>
<dbReference type="PROSITE" id="PS50893">
    <property type="entry name" value="ABC_TRANSPORTER_2"/>
    <property type="match status" value="1"/>
</dbReference>
<evidence type="ECO:0000256" key="2">
    <source>
        <dbReference type="ARBA" id="ARBA00022475"/>
    </source>
</evidence>